<dbReference type="EMBL" id="JBHTMB010000003">
    <property type="protein sequence ID" value="MFD1231702.1"/>
    <property type="molecule type" value="Genomic_DNA"/>
</dbReference>
<comment type="caution">
    <text evidence="4">The sequence shown here is derived from an EMBL/GenBank/DDBJ whole genome shotgun (WGS) entry which is preliminary data.</text>
</comment>
<dbReference type="SUPFAM" id="SSF52540">
    <property type="entry name" value="P-loop containing nucleoside triphosphate hydrolases"/>
    <property type="match status" value="1"/>
</dbReference>
<keyword evidence="2" id="KW-0812">Transmembrane</keyword>
<dbReference type="Proteomes" id="UP001597182">
    <property type="component" value="Unassembled WGS sequence"/>
</dbReference>
<feature type="transmembrane region" description="Helical" evidence="2">
    <location>
        <begin position="463"/>
        <end position="493"/>
    </location>
</feature>
<proteinExistence type="predicted"/>
<dbReference type="InterPro" id="IPR051943">
    <property type="entry name" value="TRAFAC_Dynamin-like_GTPase"/>
</dbReference>
<dbReference type="PANTHER" id="PTHR43681">
    <property type="entry name" value="TRANSMEMBRANE GTPASE FZO"/>
    <property type="match status" value="1"/>
</dbReference>
<protein>
    <submittedName>
        <fullName evidence="4">Dynamin family protein</fullName>
    </submittedName>
</protein>
<organism evidence="4 5">
    <name type="scientific">Pseudonocardia benzenivorans</name>
    <dbReference type="NCBI Taxonomy" id="228005"/>
    <lineage>
        <taxon>Bacteria</taxon>
        <taxon>Bacillati</taxon>
        <taxon>Actinomycetota</taxon>
        <taxon>Actinomycetes</taxon>
        <taxon>Pseudonocardiales</taxon>
        <taxon>Pseudonocardiaceae</taxon>
        <taxon>Pseudonocardia</taxon>
    </lineage>
</organism>
<sequence>MAVPAAVDLVDLALKATTAYQRPDLGLRLQHTRKRLADPTVRVLIVGEFKQGKSQLVNALVNAPVCPVDDDIATSVPTVVKYGETAAVSLVRDNGPDDDRPPERTEVPIGRLAEFVSEAGNPDNRAKLSYAEVSLPRKLLAGGLVLVDTPGVGGLGSAHGAATMSVLPSADAVLLVSDAAQEYTAPEMEFLGAAMKLCPNVACVVTKTDLYPHWRRIVELDQGHLQRAGVTATTFPVSSTLRLHAAQTQDAALMEESGFKELIGFLLNRVVARADDLDRRSTAQDVLDVCEQLATTMKSELTAQEDPERAEALVADLTAAKARADALRQRSARWQTTLNDGVADLIADIDYDLRDRLRAIARDGEQLLEDADPADIWDQFAEWLHQQVSAAASANFVWTAERARYLAGQVAEHFAEGAEISLPALRFEDTVGTMGGRVGALEQPVDEKFGIGQKLFTGMRGGYGGLLMIGLATSIAGLTLLNPISIGAGLLFGGKTVRDERKRMKQRRQAESKNALRRHIDEVTFQVSKDSRDMLRRIQRDLRDHFTVLAEEVSTSLATSVAAAQSAVNTDVNVRQARIQDLRAELSRVEALAERARKLAAGAGQIAAAQPGQVPSGQVQS</sequence>
<accession>A0ABW3V8Q8</accession>
<keyword evidence="5" id="KW-1185">Reference proteome</keyword>
<evidence type="ECO:0000256" key="2">
    <source>
        <dbReference type="SAM" id="Phobius"/>
    </source>
</evidence>
<reference evidence="5" key="1">
    <citation type="journal article" date="2019" name="Int. J. Syst. Evol. Microbiol.">
        <title>The Global Catalogue of Microorganisms (GCM) 10K type strain sequencing project: providing services to taxonomists for standard genome sequencing and annotation.</title>
        <authorList>
            <consortium name="The Broad Institute Genomics Platform"/>
            <consortium name="The Broad Institute Genome Sequencing Center for Infectious Disease"/>
            <person name="Wu L."/>
            <person name="Ma J."/>
        </authorList>
    </citation>
    <scope>NUCLEOTIDE SEQUENCE [LARGE SCALE GENOMIC DNA]</scope>
    <source>
        <strain evidence="5">CCUG 49018</strain>
    </source>
</reference>
<dbReference type="InterPro" id="IPR045063">
    <property type="entry name" value="Dynamin_N"/>
</dbReference>
<feature type="compositionally biased region" description="Low complexity" evidence="1">
    <location>
        <begin position="602"/>
        <end position="613"/>
    </location>
</feature>
<keyword evidence="2" id="KW-0472">Membrane</keyword>
<gene>
    <name evidence="4" type="ORF">ACFQ34_00220</name>
</gene>
<keyword evidence="2" id="KW-1133">Transmembrane helix</keyword>
<feature type="domain" description="Dynamin N-terminal" evidence="3">
    <location>
        <begin position="43"/>
        <end position="194"/>
    </location>
</feature>
<evidence type="ECO:0000313" key="5">
    <source>
        <dbReference type="Proteomes" id="UP001597182"/>
    </source>
</evidence>
<dbReference type="RefSeq" id="WP_013678564.1">
    <property type="nucleotide sequence ID" value="NZ_BAABKS010000047.1"/>
</dbReference>
<feature type="region of interest" description="Disordered" evidence="1">
    <location>
        <begin position="602"/>
        <end position="621"/>
    </location>
</feature>
<dbReference type="PANTHER" id="PTHR43681:SF1">
    <property type="entry name" value="SARCALUMENIN"/>
    <property type="match status" value="1"/>
</dbReference>
<evidence type="ECO:0000256" key="1">
    <source>
        <dbReference type="SAM" id="MobiDB-lite"/>
    </source>
</evidence>
<dbReference type="Pfam" id="PF00350">
    <property type="entry name" value="Dynamin_N"/>
    <property type="match status" value="1"/>
</dbReference>
<dbReference type="InterPro" id="IPR027417">
    <property type="entry name" value="P-loop_NTPase"/>
</dbReference>
<dbReference type="Gene3D" id="3.40.50.300">
    <property type="entry name" value="P-loop containing nucleotide triphosphate hydrolases"/>
    <property type="match status" value="1"/>
</dbReference>
<evidence type="ECO:0000259" key="3">
    <source>
        <dbReference type="Pfam" id="PF00350"/>
    </source>
</evidence>
<name>A0ABW3V8Q8_9PSEU</name>
<evidence type="ECO:0000313" key="4">
    <source>
        <dbReference type="EMBL" id="MFD1231702.1"/>
    </source>
</evidence>